<proteinExistence type="predicted"/>
<organism evidence="2 3">
    <name type="scientific">Stenotrophomonas indicatrix</name>
    <dbReference type="NCBI Taxonomy" id="2045451"/>
    <lineage>
        <taxon>Bacteria</taxon>
        <taxon>Pseudomonadati</taxon>
        <taxon>Pseudomonadota</taxon>
        <taxon>Gammaproteobacteria</taxon>
        <taxon>Lysobacterales</taxon>
        <taxon>Lysobacteraceae</taxon>
        <taxon>Stenotrophomonas</taxon>
    </lineage>
</organism>
<evidence type="ECO:0000256" key="1">
    <source>
        <dbReference type="SAM" id="MobiDB-lite"/>
    </source>
</evidence>
<dbReference type="Proteomes" id="UP000191133">
    <property type="component" value="Unassembled WGS sequence"/>
</dbReference>
<protein>
    <submittedName>
        <fullName evidence="2">Uncharacterized protein</fullName>
    </submittedName>
</protein>
<feature type="compositionally biased region" description="Polar residues" evidence="1">
    <location>
        <begin position="196"/>
        <end position="206"/>
    </location>
</feature>
<feature type="region of interest" description="Disordered" evidence="1">
    <location>
        <begin position="50"/>
        <end position="109"/>
    </location>
</feature>
<name>A0A1W1H196_9GAMM</name>
<reference evidence="3" key="1">
    <citation type="submission" date="2016-10" db="EMBL/GenBank/DDBJ databases">
        <authorList>
            <person name="Varghese N."/>
            <person name="Submissions S."/>
        </authorList>
    </citation>
    <scope>NUCLEOTIDE SEQUENCE [LARGE SCALE GENOMIC DNA]</scope>
    <source>
        <strain evidence="3">92MFCol6.1</strain>
    </source>
</reference>
<gene>
    <name evidence="2" type="ORF">SAMN04488690_3106</name>
</gene>
<accession>A0A1W1H196</accession>
<evidence type="ECO:0000313" key="3">
    <source>
        <dbReference type="Proteomes" id="UP000191133"/>
    </source>
</evidence>
<feature type="region of interest" description="Disordered" evidence="1">
    <location>
        <begin position="169"/>
        <end position="216"/>
    </location>
</feature>
<dbReference type="EMBL" id="FWEU01000004">
    <property type="protein sequence ID" value="SLM25357.1"/>
    <property type="molecule type" value="Genomic_DNA"/>
</dbReference>
<dbReference type="AlphaFoldDB" id="A0A1W1H196"/>
<evidence type="ECO:0000313" key="2">
    <source>
        <dbReference type="EMBL" id="SLM25357.1"/>
    </source>
</evidence>
<sequence length="216" mass="23196">MRLPRICRRCASAFARNCDSSQRLSPSWRGLGRELHEATAALGRAGWVRGGRRESVPGGLAAASMRRTPPRTQPARPLTVSCDGPPRKKEKKSRSGSRAALARKQTNKKDAANAASFLFSISSSVTHALAHRHRETVGGGAVWVGRTVGAMDGAIEPPWTGLRRVLPTHTAPPNPQTPRAALALASARRRRTTARQRGTSTSNPIGQLTPVPPMPQ</sequence>